<evidence type="ECO:0000313" key="4">
    <source>
        <dbReference type="Proteomes" id="UP001295794"/>
    </source>
</evidence>
<evidence type="ECO:0000313" key="3">
    <source>
        <dbReference type="EMBL" id="CAK5283142.1"/>
    </source>
</evidence>
<reference evidence="3" key="1">
    <citation type="submission" date="2023-11" db="EMBL/GenBank/DDBJ databases">
        <authorList>
            <person name="De Vega J J."/>
            <person name="De Vega J J."/>
        </authorList>
    </citation>
    <scope>NUCLEOTIDE SEQUENCE</scope>
</reference>
<evidence type="ECO:0008006" key="5">
    <source>
        <dbReference type="Google" id="ProtNLM"/>
    </source>
</evidence>
<keyword evidence="4" id="KW-1185">Reference proteome</keyword>
<sequence length="655" mass="72554">MPRGIPNARRDEDGLKYTTFYVPLAANPKHMVSSYMKNESQTMWARNAQKKAQSRTRPEEGTVPQETRRGSQVIVIHPGSQSMRIGKASDVFPITVPSVVARKITPASNVSAPIYRSGIIRRRQEVAIKTEDSAMDEYAVTVNSDDPFEEKMGEVIVSLRDRMRFYKLRVTPNAANAATTFNEQFQPETISEHNDAFQLEWIQEGPDVLIGEKALRLADPQASGYIVRSPLHGSSFNVRDYGSSVQSILSDIEILIRQTLQEKMGIQPRDFKDYSVLLVIPDLYERSYLRELSNLLLVTMGFKQLCAQQESLAATYGAGLSNACVVDIGAVKTSIACVDEGLVVADTRLILNMGGNDITEFLSILLKRIRFPYKEFDLSRAYDWSIFEDLKARMSTLSESDVTLSTYDFIVRHPFKPAKKYSVRAYDETILAPMIVFEPRMIDFEKKRQAHIPMSNPDVTDEIIDHNSDQITSAMLISTQHLMPANGTTKMPAGAASASAAPRVDGDPPAAPERSPSSEDKGKKSKHPGGFDIDVADEASRLPLDVAIFNSTRAAGGDDKIRKYLQAVLIIGGGANVPGMNHGLESRLQAIATPLVADMEKVQIIPPPKEVDPTVLAWKGAAVLAKMEGVSELWVTQADWDILGIRGLKERCFFL</sequence>
<feature type="region of interest" description="Disordered" evidence="2">
    <location>
        <begin position="486"/>
        <end position="533"/>
    </location>
</feature>
<dbReference type="SUPFAM" id="SSF53067">
    <property type="entry name" value="Actin-like ATPase domain"/>
    <property type="match status" value="2"/>
</dbReference>
<dbReference type="Pfam" id="PF00022">
    <property type="entry name" value="Actin"/>
    <property type="match status" value="2"/>
</dbReference>
<dbReference type="PANTHER" id="PTHR11937">
    <property type="entry name" value="ACTIN"/>
    <property type="match status" value="1"/>
</dbReference>
<protein>
    <recommendedName>
        <fullName evidence="5">Actin-related protein 8</fullName>
    </recommendedName>
</protein>
<comment type="similarity">
    <text evidence="1">Belongs to the actin family.</text>
</comment>
<comment type="caution">
    <text evidence="3">The sequence shown here is derived from an EMBL/GenBank/DDBJ whole genome shotgun (WGS) entry which is preliminary data.</text>
</comment>
<dbReference type="EMBL" id="CAVNYO010000466">
    <property type="protein sequence ID" value="CAK5283142.1"/>
    <property type="molecule type" value="Genomic_DNA"/>
</dbReference>
<gene>
    <name evidence="3" type="ORF">MYCIT1_LOCUS35442</name>
</gene>
<evidence type="ECO:0000256" key="1">
    <source>
        <dbReference type="RuleBase" id="RU000487"/>
    </source>
</evidence>
<evidence type="ECO:0000256" key="2">
    <source>
        <dbReference type="SAM" id="MobiDB-lite"/>
    </source>
</evidence>
<proteinExistence type="inferred from homology"/>
<feature type="region of interest" description="Disordered" evidence="2">
    <location>
        <begin position="43"/>
        <end position="67"/>
    </location>
</feature>
<dbReference type="SMART" id="SM00268">
    <property type="entry name" value="ACTIN"/>
    <property type="match status" value="1"/>
</dbReference>
<dbReference type="Proteomes" id="UP001295794">
    <property type="component" value="Unassembled WGS sequence"/>
</dbReference>
<dbReference type="Gene3D" id="3.90.640.10">
    <property type="entry name" value="Actin, Chain A, domain 4"/>
    <property type="match status" value="1"/>
</dbReference>
<dbReference type="InterPro" id="IPR043129">
    <property type="entry name" value="ATPase_NBD"/>
</dbReference>
<dbReference type="Gene3D" id="3.30.420.40">
    <property type="match status" value="3"/>
</dbReference>
<dbReference type="AlphaFoldDB" id="A0AAD2HZN6"/>
<accession>A0AAD2HZN6</accession>
<organism evidence="3 4">
    <name type="scientific">Mycena citricolor</name>
    <dbReference type="NCBI Taxonomy" id="2018698"/>
    <lineage>
        <taxon>Eukaryota</taxon>
        <taxon>Fungi</taxon>
        <taxon>Dikarya</taxon>
        <taxon>Basidiomycota</taxon>
        <taxon>Agaricomycotina</taxon>
        <taxon>Agaricomycetes</taxon>
        <taxon>Agaricomycetidae</taxon>
        <taxon>Agaricales</taxon>
        <taxon>Marasmiineae</taxon>
        <taxon>Mycenaceae</taxon>
        <taxon>Mycena</taxon>
    </lineage>
</organism>
<dbReference type="CDD" id="cd10206">
    <property type="entry name" value="ASKHA_NBD_Arp8-like"/>
    <property type="match status" value="1"/>
</dbReference>
<name>A0AAD2HZN6_9AGAR</name>
<dbReference type="InterPro" id="IPR004000">
    <property type="entry name" value="Actin"/>
</dbReference>